<reference evidence="2 3" key="1">
    <citation type="submission" date="2016-12" db="EMBL/GenBank/DDBJ databases">
        <title>The draft genome sequence of Actinophytocola xinjiangensis.</title>
        <authorList>
            <person name="Wang W."/>
            <person name="Yuan L."/>
        </authorList>
    </citation>
    <scope>NUCLEOTIDE SEQUENCE [LARGE SCALE GENOMIC DNA]</scope>
    <source>
        <strain evidence="2 3">CGMCC 4.4663</strain>
    </source>
</reference>
<dbReference type="OrthoDB" id="122912at2"/>
<name>A0A7Z1AXX9_9PSEU</name>
<dbReference type="PANTHER" id="PTHR35446:SF3">
    <property type="entry name" value="CMD DOMAIN-CONTAINING PROTEIN"/>
    <property type="match status" value="1"/>
</dbReference>
<dbReference type="AlphaFoldDB" id="A0A7Z1AXX9"/>
<dbReference type="InterPro" id="IPR003779">
    <property type="entry name" value="CMD-like"/>
</dbReference>
<sequence>MRTIAPLEPADAPEKSRALLEDIIARHGTVGDMVATMAHSPALLQGFLDLSRALKRVKLPRQLSEKISLAAQGWIGCGTCLAAHTAAGRAAGLSDTDIALATEASATDPREAALLTFAVRVLAEPASVTAEDVAELRGHGWTDRTIADVVGLVSLNLLTRSFNLVAGIKPE</sequence>
<dbReference type="SUPFAM" id="SSF69118">
    <property type="entry name" value="AhpD-like"/>
    <property type="match status" value="1"/>
</dbReference>
<dbReference type="GO" id="GO:0051920">
    <property type="term" value="F:peroxiredoxin activity"/>
    <property type="evidence" value="ECO:0007669"/>
    <property type="project" value="InterPro"/>
</dbReference>
<dbReference type="InterPro" id="IPR004675">
    <property type="entry name" value="AhpD_core"/>
</dbReference>
<dbReference type="Pfam" id="PF02627">
    <property type="entry name" value="CMD"/>
    <property type="match status" value="1"/>
</dbReference>
<protein>
    <submittedName>
        <fullName evidence="2">Alkylhydroperoxidase</fullName>
    </submittedName>
</protein>
<evidence type="ECO:0000259" key="1">
    <source>
        <dbReference type="Pfam" id="PF02627"/>
    </source>
</evidence>
<dbReference type="RefSeq" id="WP_075134150.1">
    <property type="nucleotide sequence ID" value="NZ_MSIF01000008.1"/>
</dbReference>
<organism evidence="2 3">
    <name type="scientific">Actinophytocola xinjiangensis</name>
    <dbReference type="NCBI Taxonomy" id="485602"/>
    <lineage>
        <taxon>Bacteria</taxon>
        <taxon>Bacillati</taxon>
        <taxon>Actinomycetota</taxon>
        <taxon>Actinomycetes</taxon>
        <taxon>Pseudonocardiales</taxon>
        <taxon>Pseudonocardiaceae</taxon>
    </lineage>
</organism>
<keyword evidence="3" id="KW-1185">Reference proteome</keyword>
<dbReference type="PANTHER" id="PTHR35446">
    <property type="entry name" value="SI:CH211-175M2.5"/>
    <property type="match status" value="1"/>
</dbReference>
<dbReference type="Proteomes" id="UP000185696">
    <property type="component" value="Unassembled WGS sequence"/>
</dbReference>
<keyword evidence="2" id="KW-0560">Oxidoreductase</keyword>
<accession>A0A7Z1AXX9</accession>
<feature type="domain" description="Carboxymuconolactone decarboxylase-like" evidence="1">
    <location>
        <begin position="41"/>
        <end position="116"/>
    </location>
</feature>
<dbReference type="EMBL" id="MSIF01000008">
    <property type="protein sequence ID" value="OLF09759.1"/>
    <property type="molecule type" value="Genomic_DNA"/>
</dbReference>
<dbReference type="NCBIfam" id="TIGR00778">
    <property type="entry name" value="ahpD_dom"/>
    <property type="match status" value="1"/>
</dbReference>
<dbReference type="Gene3D" id="1.20.1290.10">
    <property type="entry name" value="AhpD-like"/>
    <property type="match status" value="1"/>
</dbReference>
<comment type="caution">
    <text evidence="2">The sequence shown here is derived from an EMBL/GenBank/DDBJ whole genome shotgun (WGS) entry which is preliminary data.</text>
</comment>
<evidence type="ECO:0000313" key="2">
    <source>
        <dbReference type="EMBL" id="OLF09759.1"/>
    </source>
</evidence>
<evidence type="ECO:0000313" key="3">
    <source>
        <dbReference type="Proteomes" id="UP000185696"/>
    </source>
</evidence>
<gene>
    <name evidence="2" type="ORF">BLA60_18440</name>
</gene>
<dbReference type="InterPro" id="IPR029032">
    <property type="entry name" value="AhpD-like"/>
</dbReference>
<keyword evidence="2" id="KW-0575">Peroxidase</keyword>
<proteinExistence type="predicted"/>